<dbReference type="GO" id="GO:0016757">
    <property type="term" value="F:glycosyltransferase activity"/>
    <property type="evidence" value="ECO:0007669"/>
    <property type="project" value="UniProtKB-KW"/>
</dbReference>
<dbReference type="EMBL" id="BMZA01000022">
    <property type="protein sequence ID" value="GGZ15502.1"/>
    <property type="molecule type" value="Genomic_DNA"/>
</dbReference>
<evidence type="ECO:0000313" key="6">
    <source>
        <dbReference type="Proteomes" id="UP000648075"/>
    </source>
</evidence>
<evidence type="ECO:0000259" key="4">
    <source>
        <dbReference type="Pfam" id="PF00535"/>
    </source>
</evidence>
<reference evidence="5" key="1">
    <citation type="journal article" date="2014" name="Int. J. Syst. Evol. Microbiol.">
        <title>Complete genome sequence of Corynebacterium casei LMG S-19264T (=DSM 44701T), isolated from a smear-ripened cheese.</title>
        <authorList>
            <consortium name="US DOE Joint Genome Institute (JGI-PGF)"/>
            <person name="Walter F."/>
            <person name="Albersmeier A."/>
            <person name="Kalinowski J."/>
            <person name="Ruckert C."/>
        </authorList>
    </citation>
    <scope>NUCLEOTIDE SEQUENCE</scope>
    <source>
        <strain evidence="5">KCTC 32255</strain>
    </source>
</reference>
<keyword evidence="3" id="KW-0808">Transferase</keyword>
<reference evidence="5" key="2">
    <citation type="submission" date="2020-09" db="EMBL/GenBank/DDBJ databases">
        <authorList>
            <person name="Sun Q."/>
            <person name="Kim S."/>
        </authorList>
    </citation>
    <scope>NUCLEOTIDE SEQUENCE</scope>
    <source>
        <strain evidence="5">KCTC 32255</strain>
    </source>
</reference>
<dbReference type="PANTHER" id="PTHR43685:SF5">
    <property type="entry name" value="GLYCOSYLTRANSFERASE EPSE-RELATED"/>
    <property type="match status" value="1"/>
</dbReference>
<evidence type="ECO:0000256" key="3">
    <source>
        <dbReference type="ARBA" id="ARBA00022679"/>
    </source>
</evidence>
<sequence>MPNPAISVAMSVYNGERFLVPAIDSILAQDFTDFEFLIVDDGSRDASPAIIADYASRDCRIRPILRENRGLIASLNEVLHAARAPIVARMDADDISRPSRFARQLAFLEAHPDYGVVGSWSEDIGEDGEPMLRDGADHPVTHDELLAAIEIGGQLICHPAAMYRRDVVLSQGGYHAAFRHCEDLDLWLRLASVTRLGNIPERLLRYRRYPGQVSSRHSTEQQIGSAVARLAFRERQAGRPDPTADLDHLPAIDALDTLFGRRGVSRQVREEVALGLRYSPVALRDDGFDLLMTHLREGGRRDGMWRTVARLVRFGAPCRALRLATALATTAAA</sequence>
<dbReference type="AlphaFoldDB" id="A0A918PLS5"/>
<feature type="domain" description="Glycosyltransferase 2-like" evidence="4">
    <location>
        <begin position="7"/>
        <end position="168"/>
    </location>
</feature>
<proteinExistence type="inferred from homology"/>
<evidence type="ECO:0000313" key="5">
    <source>
        <dbReference type="EMBL" id="GGZ15502.1"/>
    </source>
</evidence>
<comment type="similarity">
    <text evidence="1">Belongs to the glycosyltransferase 2 family.</text>
</comment>
<accession>A0A918PLS5</accession>
<dbReference type="InterPro" id="IPR050834">
    <property type="entry name" value="Glycosyltransf_2"/>
</dbReference>
<dbReference type="Proteomes" id="UP000648075">
    <property type="component" value="Unassembled WGS sequence"/>
</dbReference>
<dbReference type="InterPro" id="IPR001173">
    <property type="entry name" value="Glyco_trans_2-like"/>
</dbReference>
<organism evidence="5 6">
    <name type="scientific">Novosphingobium colocasiae</name>
    <dbReference type="NCBI Taxonomy" id="1256513"/>
    <lineage>
        <taxon>Bacteria</taxon>
        <taxon>Pseudomonadati</taxon>
        <taxon>Pseudomonadota</taxon>
        <taxon>Alphaproteobacteria</taxon>
        <taxon>Sphingomonadales</taxon>
        <taxon>Sphingomonadaceae</taxon>
        <taxon>Novosphingobium</taxon>
    </lineage>
</organism>
<dbReference type="Gene3D" id="3.90.550.10">
    <property type="entry name" value="Spore Coat Polysaccharide Biosynthesis Protein SpsA, Chain A"/>
    <property type="match status" value="1"/>
</dbReference>
<evidence type="ECO:0000256" key="2">
    <source>
        <dbReference type="ARBA" id="ARBA00022676"/>
    </source>
</evidence>
<dbReference type="PANTHER" id="PTHR43685">
    <property type="entry name" value="GLYCOSYLTRANSFERASE"/>
    <property type="match status" value="1"/>
</dbReference>
<dbReference type="InterPro" id="IPR029044">
    <property type="entry name" value="Nucleotide-diphossugar_trans"/>
</dbReference>
<name>A0A918PLS5_9SPHN</name>
<evidence type="ECO:0000256" key="1">
    <source>
        <dbReference type="ARBA" id="ARBA00006739"/>
    </source>
</evidence>
<dbReference type="SUPFAM" id="SSF53448">
    <property type="entry name" value="Nucleotide-diphospho-sugar transferases"/>
    <property type="match status" value="1"/>
</dbReference>
<dbReference type="Pfam" id="PF00535">
    <property type="entry name" value="Glycos_transf_2"/>
    <property type="match status" value="1"/>
</dbReference>
<gene>
    <name evidence="5" type="ORF">GCM10011614_32950</name>
</gene>
<keyword evidence="2" id="KW-0328">Glycosyltransferase</keyword>
<keyword evidence="6" id="KW-1185">Reference proteome</keyword>
<protein>
    <recommendedName>
        <fullName evidence="4">Glycosyltransferase 2-like domain-containing protein</fullName>
    </recommendedName>
</protein>
<comment type="caution">
    <text evidence="5">The sequence shown here is derived from an EMBL/GenBank/DDBJ whole genome shotgun (WGS) entry which is preliminary data.</text>
</comment>
<dbReference type="RefSeq" id="WP_189622391.1">
    <property type="nucleotide sequence ID" value="NZ_BMZA01000022.1"/>
</dbReference>